<dbReference type="RefSeq" id="WP_133871705.1">
    <property type="nucleotide sequence ID" value="NZ_BOMD01000100.1"/>
</dbReference>
<dbReference type="EMBL" id="SNWR01000001">
    <property type="protein sequence ID" value="TDO37029.1"/>
    <property type="molecule type" value="Genomic_DNA"/>
</dbReference>
<accession>A0A4R6JLL9</accession>
<name>A0A4R6JLL9_9ACTN</name>
<protein>
    <submittedName>
        <fullName evidence="1">Uncharacterized protein DUF2625</fullName>
    </submittedName>
</protein>
<evidence type="ECO:0000313" key="2">
    <source>
        <dbReference type="Proteomes" id="UP000294901"/>
    </source>
</evidence>
<dbReference type="InterPro" id="IPR021239">
    <property type="entry name" value="DUF2625"/>
</dbReference>
<dbReference type="Proteomes" id="UP000294901">
    <property type="component" value="Unassembled WGS sequence"/>
</dbReference>
<organism evidence="1 2">
    <name type="scientific">Paractinoplanes brasiliensis</name>
    <dbReference type="NCBI Taxonomy" id="52695"/>
    <lineage>
        <taxon>Bacteria</taxon>
        <taxon>Bacillati</taxon>
        <taxon>Actinomycetota</taxon>
        <taxon>Actinomycetes</taxon>
        <taxon>Micromonosporales</taxon>
        <taxon>Micromonosporaceae</taxon>
        <taxon>Paractinoplanes</taxon>
    </lineage>
</organism>
<reference evidence="1 2" key="1">
    <citation type="submission" date="2019-03" db="EMBL/GenBank/DDBJ databases">
        <title>Sequencing the genomes of 1000 actinobacteria strains.</title>
        <authorList>
            <person name="Klenk H.-P."/>
        </authorList>
    </citation>
    <scope>NUCLEOTIDE SEQUENCE [LARGE SCALE GENOMIC DNA]</scope>
    <source>
        <strain evidence="1 2">DSM 43805</strain>
    </source>
</reference>
<proteinExistence type="predicted"/>
<keyword evidence="2" id="KW-1185">Reference proteome</keyword>
<comment type="caution">
    <text evidence="1">The sequence shown here is derived from an EMBL/GenBank/DDBJ whole genome shotgun (WGS) entry which is preliminary data.</text>
</comment>
<evidence type="ECO:0000313" key="1">
    <source>
        <dbReference type="EMBL" id="TDO37029.1"/>
    </source>
</evidence>
<gene>
    <name evidence="1" type="ORF">C8E87_0622</name>
</gene>
<dbReference type="Pfam" id="PF10946">
    <property type="entry name" value="DUF2625"/>
    <property type="match status" value="1"/>
</dbReference>
<sequence length="247" mass="26278">MSDLDPAEDDDAPWRALSDVLMRSFAAPRILPPDRALARAGLQQLQVAASSPLGAVALNCSGILLYDGWLRIFGGSPCAEFGLPSIGEVNDFPALLDRTWTPTAGLIVAHDVLGGVFFLNGLRPGAGRPGVPGEVIYFDPPSLNWARMKMSHSEWLAWCVSGDLPHFYGDLLWPRWREDVRALRADQGIAVVPALWSGETAGGFARSVASMTDILTLQAQAAGALGRPLSSSLGCYPGDPVANATLV</sequence>
<dbReference type="AlphaFoldDB" id="A0A4R6JLL9"/>
<dbReference type="OrthoDB" id="1550811at2"/>